<dbReference type="STRING" id="149040.A0A194XDF1"/>
<keyword evidence="5" id="KW-1185">Reference proteome</keyword>
<dbReference type="KEGG" id="psco:LY89DRAFT_584734"/>
<protein>
    <submittedName>
        <fullName evidence="4">GroES-like protein</fullName>
    </submittedName>
</protein>
<sequence length="363" mass="38440">MKGIVVEKVGGPFTLVDTLDKPKPSSTQVLVKSLVTAINPVEGYMQGTGLLVTAWPIVLGCDASGVVVEVGDDVKKFKEGDHVFGCTRLGVPGHSTFQEYFLMDELLTFQKAASITVEAAATVGVGLLTACLALVVGTKIDLEQGSAADPNEWIIVLGGAGSVGQYAVQDSGNSCSFYEMVLTASQAAKLCGYKVLASCSPSSDEFVKNLGADATFSYKLPLKDQLAEVESFTKGNYLRCFDASAMATETGMEALAQGGDTHAEVKYFATTNGWSTIEPKNGIEVCAVDLGMIGRSGSDKSQVDRDIEGFIPKLEKYLCERLLKPMGYEIVGDVGVAEVLKGLDAFNARKGGEKKVLVRLAAE</sequence>
<dbReference type="Gene3D" id="3.90.180.10">
    <property type="entry name" value="Medium-chain alcohol dehydrogenases, catalytic domain"/>
    <property type="match status" value="1"/>
</dbReference>
<dbReference type="InterPro" id="IPR011032">
    <property type="entry name" value="GroES-like_sf"/>
</dbReference>
<dbReference type="SUPFAM" id="SSF51735">
    <property type="entry name" value="NAD(P)-binding Rossmann-fold domains"/>
    <property type="match status" value="1"/>
</dbReference>
<dbReference type="InterPro" id="IPR036291">
    <property type="entry name" value="NAD(P)-bd_dom_sf"/>
</dbReference>
<comment type="similarity">
    <text evidence="1">Belongs to the zinc-containing alcohol dehydrogenase family.</text>
</comment>
<dbReference type="PANTHER" id="PTHR45348:SF2">
    <property type="entry name" value="ZINC-TYPE ALCOHOL DEHYDROGENASE-LIKE PROTEIN C2E1P3.01"/>
    <property type="match status" value="1"/>
</dbReference>
<dbReference type="GeneID" id="28819010"/>
<dbReference type="AlphaFoldDB" id="A0A194XDF1"/>
<dbReference type="Pfam" id="PF08240">
    <property type="entry name" value="ADH_N"/>
    <property type="match status" value="1"/>
</dbReference>
<evidence type="ECO:0000259" key="3">
    <source>
        <dbReference type="SMART" id="SM00829"/>
    </source>
</evidence>
<evidence type="ECO:0000256" key="1">
    <source>
        <dbReference type="ARBA" id="ARBA00008072"/>
    </source>
</evidence>
<organism evidence="4 5">
    <name type="scientific">Mollisia scopiformis</name>
    <name type="common">Conifer needle endophyte fungus</name>
    <name type="synonym">Phialocephala scopiformis</name>
    <dbReference type="NCBI Taxonomy" id="149040"/>
    <lineage>
        <taxon>Eukaryota</taxon>
        <taxon>Fungi</taxon>
        <taxon>Dikarya</taxon>
        <taxon>Ascomycota</taxon>
        <taxon>Pezizomycotina</taxon>
        <taxon>Leotiomycetes</taxon>
        <taxon>Helotiales</taxon>
        <taxon>Mollisiaceae</taxon>
        <taxon>Mollisia</taxon>
    </lineage>
</organism>
<reference evidence="4 5" key="1">
    <citation type="submission" date="2015-10" db="EMBL/GenBank/DDBJ databases">
        <title>Full genome of DAOMC 229536 Phialocephala scopiformis, a fungal endophyte of spruce producing the potent anti-insectan compound rugulosin.</title>
        <authorList>
            <consortium name="DOE Joint Genome Institute"/>
            <person name="Walker A.K."/>
            <person name="Frasz S.L."/>
            <person name="Seifert K.A."/>
            <person name="Miller J.D."/>
            <person name="Mondo S.J."/>
            <person name="Labutti K."/>
            <person name="Lipzen A."/>
            <person name="Dockter R."/>
            <person name="Kennedy M."/>
            <person name="Grigoriev I.V."/>
            <person name="Spatafora J.W."/>
        </authorList>
    </citation>
    <scope>NUCLEOTIDE SEQUENCE [LARGE SCALE GENOMIC DNA]</scope>
    <source>
        <strain evidence="4 5">CBS 120377</strain>
    </source>
</reference>
<dbReference type="InterPro" id="IPR020843">
    <property type="entry name" value="ER"/>
</dbReference>
<dbReference type="RefSeq" id="XP_018072137.1">
    <property type="nucleotide sequence ID" value="XM_018209284.1"/>
</dbReference>
<gene>
    <name evidence="4" type="ORF">LY89DRAFT_584734</name>
</gene>
<evidence type="ECO:0000313" key="5">
    <source>
        <dbReference type="Proteomes" id="UP000070700"/>
    </source>
</evidence>
<dbReference type="OrthoDB" id="9992527at2759"/>
<dbReference type="InterPro" id="IPR013154">
    <property type="entry name" value="ADH-like_N"/>
</dbReference>
<dbReference type="EMBL" id="KQ947414">
    <property type="protein sequence ID" value="KUJ17782.1"/>
    <property type="molecule type" value="Genomic_DNA"/>
</dbReference>
<name>A0A194XDF1_MOLSC</name>
<dbReference type="InParanoid" id="A0A194XDF1"/>
<dbReference type="SUPFAM" id="SSF50129">
    <property type="entry name" value="GroES-like"/>
    <property type="match status" value="1"/>
</dbReference>
<dbReference type="GO" id="GO:0016651">
    <property type="term" value="F:oxidoreductase activity, acting on NAD(P)H"/>
    <property type="evidence" value="ECO:0007669"/>
    <property type="project" value="InterPro"/>
</dbReference>
<accession>A0A194XDF1</accession>
<dbReference type="PANTHER" id="PTHR45348">
    <property type="entry name" value="HYPOTHETICAL OXIDOREDUCTASE (EUROFUNG)"/>
    <property type="match status" value="1"/>
</dbReference>
<feature type="domain" description="Enoyl reductase (ER)" evidence="3">
    <location>
        <begin position="10"/>
        <end position="357"/>
    </location>
</feature>
<dbReference type="CDD" id="cd08249">
    <property type="entry name" value="enoyl_reductase_like"/>
    <property type="match status" value="1"/>
</dbReference>
<dbReference type="Gene3D" id="3.40.50.720">
    <property type="entry name" value="NAD(P)-binding Rossmann-like Domain"/>
    <property type="match status" value="1"/>
</dbReference>
<dbReference type="SMART" id="SM00829">
    <property type="entry name" value="PKS_ER"/>
    <property type="match status" value="1"/>
</dbReference>
<proteinExistence type="inferred from homology"/>
<dbReference type="Proteomes" id="UP000070700">
    <property type="component" value="Unassembled WGS sequence"/>
</dbReference>
<evidence type="ECO:0000313" key="4">
    <source>
        <dbReference type="EMBL" id="KUJ17782.1"/>
    </source>
</evidence>
<evidence type="ECO:0000256" key="2">
    <source>
        <dbReference type="ARBA" id="ARBA00023002"/>
    </source>
</evidence>
<dbReference type="InterPro" id="IPR047122">
    <property type="entry name" value="Trans-enoyl_RdTase-like"/>
</dbReference>
<keyword evidence="2" id="KW-0560">Oxidoreductase</keyword>